<name>A0A285NA81_9AQUI</name>
<protein>
    <recommendedName>
        <fullName evidence="4">Porin</fullName>
    </recommendedName>
</protein>
<gene>
    <name evidence="2" type="ORF">SAMN06265182_0657</name>
</gene>
<dbReference type="Proteomes" id="UP000219036">
    <property type="component" value="Unassembled WGS sequence"/>
</dbReference>
<dbReference type="OrthoDB" id="9768080at2"/>
<keyword evidence="1" id="KW-0175">Coiled coil</keyword>
<keyword evidence="3" id="KW-1185">Reference proteome</keyword>
<organism evidence="2 3">
    <name type="scientific">Persephonella hydrogeniphila</name>
    <dbReference type="NCBI Taxonomy" id="198703"/>
    <lineage>
        <taxon>Bacteria</taxon>
        <taxon>Pseudomonadati</taxon>
        <taxon>Aquificota</taxon>
        <taxon>Aquificia</taxon>
        <taxon>Aquificales</taxon>
        <taxon>Hydrogenothermaceae</taxon>
        <taxon>Persephonella</taxon>
    </lineage>
</organism>
<dbReference type="AlphaFoldDB" id="A0A285NA81"/>
<evidence type="ECO:0000313" key="2">
    <source>
        <dbReference type="EMBL" id="SNZ06382.1"/>
    </source>
</evidence>
<dbReference type="RefSeq" id="WP_096999843.1">
    <property type="nucleotide sequence ID" value="NZ_OBEI01000002.1"/>
</dbReference>
<reference evidence="3" key="1">
    <citation type="submission" date="2017-09" db="EMBL/GenBank/DDBJ databases">
        <authorList>
            <person name="Varghese N."/>
            <person name="Submissions S."/>
        </authorList>
    </citation>
    <scope>NUCLEOTIDE SEQUENCE [LARGE SCALE GENOMIC DNA]</scope>
    <source>
        <strain evidence="3">DSM 15103</strain>
    </source>
</reference>
<proteinExistence type="predicted"/>
<accession>A0A285NA81</accession>
<sequence length="412" mass="46745">MRKIISFALITGVFSVSFATDLKEIEKRLKSLEEQNQQLIEEIADLKQQVAIPELGQKQFSGMGYAASKVYFTPGGLSIGGYGEIIYQNFEKSSRKDITDIYRFIPYIGYKFTDWIILNSEIEFEHGANPDRGGEVKIEFAYIDFLFNKWINLRVGSYLIPVGITNLLHEPIFFNSVNRPEVETKIIPTTWNENGVLVFSNLEDWNYSIGVVNGFDYNGFSSESWVKGGKQGGAKAYAEDFAVVGRVDYTGMDGLMIGISGYTGNSGQGDGFDGRVSLFDFHFRYSYKQLEITGLYVKGFLSDADRISLAVGQTVGKEVYGYYLNTAYDIMPFIKKDSSFSLPLFVRYERYNTQEKVPAGFPKDDQYDKTIWTVGLNFKPHPNVVLKADYQFRDNKAYNESDIFELGVGFIF</sequence>
<evidence type="ECO:0000313" key="3">
    <source>
        <dbReference type="Proteomes" id="UP000219036"/>
    </source>
</evidence>
<dbReference type="SUPFAM" id="SSF56935">
    <property type="entry name" value="Porins"/>
    <property type="match status" value="1"/>
</dbReference>
<feature type="coiled-coil region" evidence="1">
    <location>
        <begin position="15"/>
        <end position="49"/>
    </location>
</feature>
<evidence type="ECO:0008006" key="4">
    <source>
        <dbReference type="Google" id="ProtNLM"/>
    </source>
</evidence>
<dbReference type="InterPro" id="IPR023614">
    <property type="entry name" value="Porin_dom_sf"/>
</dbReference>
<dbReference type="Gene3D" id="2.40.160.10">
    <property type="entry name" value="Porin"/>
    <property type="match status" value="1"/>
</dbReference>
<evidence type="ECO:0000256" key="1">
    <source>
        <dbReference type="SAM" id="Coils"/>
    </source>
</evidence>
<dbReference type="EMBL" id="OBEI01000002">
    <property type="protein sequence ID" value="SNZ06382.1"/>
    <property type="molecule type" value="Genomic_DNA"/>
</dbReference>